<dbReference type="GO" id="GO:0016705">
    <property type="term" value="F:oxidoreductase activity, acting on paired donors, with incorporation or reduction of molecular oxygen"/>
    <property type="evidence" value="ECO:0007669"/>
    <property type="project" value="InterPro"/>
</dbReference>
<comment type="similarity">
    <text evidence="1">Belongs to the cytochrome P450 family.</text>
</comment>
<keyword evidence="2" id="KW-0503">Monooxygenase</keyword>
<dbReference type="InterPro" id="IPR001128">
    <property type="entry name" value="Cyt_P450"/>
</dbReference>
<dbReference type="GO" id="GO:0020037">
    <property type="term" value="F:heme binding"/>
    <property type="evidence" value="ECO:0007669"/>
    <property type="project" value="InterPro"/>
</dbReference>
<dbReference type="Proteomes" id="UP001497644">
    <property type="component" value="Chromosome 2"/>
</dbReference>
<dbReference type="AlphaFoldDB" id="A0AAV2NHB1"/>
<dbReference type="EMBL" id="OZ034825">
    <property type="protein sequence ID" value="CAL1679558.1"/>
    <property type="molecule type" value="Genomic_DNA"/>
</dbReference>
<keyword evidence="4" id="KW-1185">Reference proteome</keyword>
<evidence type="ECO:0000256" key="1">
    <source>
        <dbReference type="ARBA" id="ARBA00010617"/>
    </source>
</evidence>
<gene>
    <name evidence="3" type="ORF">LPLAT_LOCUS5726</name>
</gene>
<evidence type="ECO:0000313" key="4">
    <source>
        <dbReference type="Proteomes" id="UP001497644"/>
    </source>
</evidence>
<sequence>MGDYFVMIANDYVNIKEILSREEFYGRVIDADYIKNRPFKKKLVCRGSDNPRIYERESRIETLGVIHKCVKKTTLGDYETPAKHTPVITNVAAMNNDLDMWGDPENFRSEIFLNENGQLSKSLSSVLVVDYARGKLMPDIISSDR</sequence>
<dbReference type="SUPFAM" id="SSF48264">
    <property type="entry name" value="Cytochrome P450"/>
    <property type="match status" value="1"/>
</dbReference>
<protein>
    <submittedName>
        <fullName evidence="3">Uncharacterized protein</fullName>
    </submittedName>
</protein>
<name>A0AAV2NHB1_9HYME</name>
<dbReference type="InterPro" id="IPR036396">
    <property type="entry name" value="Cyt_P450_sf"/>
</dbReference>
<organism evidence="3 4">
    <name type="scientific">Lasius platythorax</name>
    <dbReference type="NCBI Taxonomy" id="488582"/>
    <lineage>
        <taxon>Eukaryota</taxon>
        <taxon>Metazoa</taxon>
        <taxon>Ecdysozoa</taxon>
        <taxon>Arthropoda</taxon>
        <taxon>Hexapoda</taxon>
        <taxon>Insecta</taxon>
        <taxon>Pterygota</taxon>
        <taxon>Neoptera</taxon>
        <taxon>Endopterygota</taxon>
        <taxon>Hymenoptera</taxon>
        <taxon>Apocrita</taxon>
        <taxon>Aculeata</taxon>
        <taxon>Formicoidea</taxon>
        <taxon>Formicidae</taxon>
        <taxon>Formicinae</taxon>
        <taxon>Lasius</taxon>
        <taxon>Lasius</taxon>
    </lineage>
</organism>
<dbReference type="Pfam" id="PF00067">
    <property type="entry name" value="p450"/>
    <property type="match status" value="1"/>
</dbReference>
<reference evidence="3" key="1">
    <citation type="submission" date="2024-04" db="EMBL/GenBank/DDBJ databases">
        <authorList>
            <consortium name="Molecular Ecology Group"/>
        </authorList>
    </citation>
    <scope>NUCLEOTIDE SEQUENCE</scope>
</reference>
<evidence type="ECO:0000313" key="3">
    <source>
        <dbReference type="EMBL" id="CAL1679558.1"/>
    </source>
</evidence>
<dbReference type="GO" id="GO:0004497">
    <property type="term" value="F:monooxygenase activity"/>
    <property type="evidence" value="ECO:0007669"/>
    <property type="project" value="UniProtKB-KW"/>
</dbReference>
<keyword evidence="2" id="KW-0560">Oxidoreductase</keyword>
<accession>A0AAV2NHB1</accession>
<dbReference type="Gene3D" id="1.10.630.10">
    <property type="entry name" value="Cytochrome P450"/>
    <property type="match status" value="1"/>
</dbReference>
<evidence type="ECO:0000256" key="2">
    <source>
        <dbReference type="ARBA" id="ARBA00023033"/>
    </source>
</evidence>
<dbReference type="GO" id="GO:0005506">
    <property type="term" value="F:iron ion binding"/>
    <property type="evidence" value="ECO:0007669"/>
    <property type="project" value="InterPro"/>
</dbReference>
<proteinExistence type="inferred from homology"/>